<accession>A0AB39ATY5</accession>
<name>A0AB39ATY5_9GAMM</name>
<reference evidence="1" key="1">
    <citation type="submission" date="2024-07" db="EMBL/GenBank/DDBJ databases">
        <authorList>
            <person name="Jiang Y."/>
            <person name="Qin Q."/>
        </authorList>
    </citation>
    <scope>NUCLEOTIDE SEQUENCE</scope>
    <source>
        <strain evidence="1">SD03</strain>
    </source>
</reference>
<dbReference type="RefSeq" id="WP_368485546.1">
    <property type="nucleotide sequence ID" value="NZ_CP162514.1"/>
</dbReference>
<organism evidence="1">
    <name type="scientific">Pseudoalteromonas sp. SD03</name>
    <dbReference type="NCBI Taxonomy" id="3231719"/>
    <lineage>
        <taxon>Bacteria</taxon>
        <taxon>Pseudomonadati</taxon>
        <taxon>Pseudomonadota</taxon>
        <taxon>Gammaproteobacteria</taxon>
        <taxon>Alteromonadales</taxon>
        <taxon>Pseudoalteromonadaceae</taxon>
        <taxon>Pseudoalteromonas</taxon>
    </lineage>
</organism>
<dbReference type="AlphaFoldDB" id="A0AB39ATY5"/>
<evidence type="ECO:0000313" key="1">
    <source>
        <dbReference type="EMBL" id="XDH88959.1"/>
    </source>
</evidence>
<protein>
    <recommendedName>
        <fullName evidence="2">Lipoprotein</fullName>
    </recommendedName>
</protein>
<evidence type="ECO:0008006" key="2">
    <source>
        <dbReference type="Google" id="ProtNLM"/>
    </source>
</evidence>
<proteinExistence type="predicted"/>
<dbReference type="EMBL" id="CP162514">
    <property type="protein sequence ID" value="XDH88959.1"/>
    <property type="molecule type" value="Genomic_DNA"/>
</dbReference>
<sequence>MFVSGCASIYGVTGADEGKKVGDSFEYHVIHPGLDVTIIEPYSEKLIPIETIGKSSLSPLTHTIKFGTSEKIHILKIVGKYEKDLYLDDTYYGSIWNGDVLVKNGILFINGRIADKIEN</sequence>
<gene>
    <name evidence="1" type="ORF">ABZP26_07230</name>
</gene>